<organism evidence="1">
    <name type="scientific">marine sediment metagenome</name>
    <dbReference type="NCBI Taxonomy" id="412755"/>
    <lineage>
        <taxon>unclassified sequences</taxon>
        <taxon>metagenomes</taxon>
        <taxon>ecological metagenomes</taxon>
    </lineage>
</organism>
<comment type="caution">
    <text evidence="1">The sequence shown here is derived from an EMBL/GenBank/DDBJ whole genome shotgun (WGS) entry which is preliminary data.</text>
</comment>
<reference evidence="1" key="1">
    <citation type="journal article" date="2015" name="Nature">
        <title>Complex archaea that bridge the gap between prokaryotes and eukaryotes.</title>
        <authorList>
            <person name="Spang A."/>
            <person name="Saw J.H."/>
            <person name="Jorgensen S.L."/>
            <person name="Zaremba-Niedzwiedzka K."/>
            <person name="Martijn J."/>
            <person name="Lind A.E."/>
            <person name="van Eijk R."/>
            <person name="Schleper C."/>
            <person name="Guy L."/>
            <person name="Ettema T.J."/>
        </authorList>
    </citation>
    <scope>NUCLEOTIDE SEQUENCE</scope>
</reference>
<sequence length="50" mass="5533">MAANAHIGKDDQPFSARSFHPYYPECHQAGSRGGIRVTADNIDLLQDFVD</sequence>
<gene>
    <name evidence="1" type="ORF">LCGC14_2963520</name>
</gene>
<proteinExistence type="predicted"/>
<protein>
    <submittedName>
        <fullName evidence="1">Uncharacterized protein</fullName>
    </submittedName>
</protein>
<accession>A0A0F8XYY5</accession>
<dbReference type="EMBL" id="LAZR01060052">
    <property type="protein sequence ID" value="KKK66495.1"/>
    <property type="molecule type" value="Genomic_DNA"/>
</dbReference>
<dbReference type="AlphaFoldDB" id="A0A0F8XYY5"/>
<name>A0A0F8XYY5_9ZZZZ</name>
<evidence type="ECO:0000313" key="1">
    <source>
        <dbReference type="EMBL" id="KKK66495.1"/>
    </source>
</evidence>